<feature type="transmembrane region" description="Helical" evidence="16">
    <location>
        <begin position="1629"/>
        <end position="1654"/>
    </location>
</feature>
<sequence length="2589" mass="277067">MSLAFTVGQPKLTQRTGPFDTRATGAPLQRNDGVTGTSGRGWQSVGAAVALAAAAGAKVARRARGTSRITLFADRRVVVTGMGITSCLGNSLDEVAETLHEGKSGITFSEEYEKFGIKSQVRGTPDLTQEEIKELIPRKALRFMGRNAQFAYIALQRAIDNAGLKPEDYENNERCASILGQGGTSIVDITESVGFVADQVKRWPSKVGPYRVTRTMGSTVSAVLSSSFKLQGPSFSISSACSTGAHCIGVAMEQIQMDKADMAVAGAGENECWEFTAMFDCMGALSTKRNSEPTKASRAFDKDRDGFVIAGGGGMLILEELEHAKARGAKIYAELTGYGANSDGYDVVAPSGVGGERCMKIAMAMADKIGGEKEVGYVNTHGTSTPVGDVQELGAVNRVFTEKGYQPFVGSTKSMSGHALGAAGVHEAIYSILMMERGFLAESINIEDLVDEAEGMKILTERHDGGVARTFNSAGITGILEAIKQQVVSLLVAVLDPSLKASLPPALISTFQDKKMAKSMVQMMEHIMADPDFVEVLKNFINTSMTNEALLGSLKKVMQEGFYYPRAAMDAKCYKVRGGLAWSLPYALLGGVFGIASAHPGRAAAVIARSGPCQIDQRDLKRSETPTSAPRSLPKALQGSELQATVESQLLSFGSFVETQIDQGKTATSEFFTGYSITVCSCLDMALGAYEEAAARSQRDTQSKRLHCHALKYSSVPCCLMPRCAMGSACLQPVQLGVAFLTLAALAEAAAAPEECEDTPGWTNGYTACNNYVPVDPDCHEDGVVCHFYKEHADFCAKGMNDPWLNCCTCGGGSTFNGERPTTTPRPTVDIPGLSWLPGIHSVEKQISKMEEQMKPFEQGMHEVYQGLNAPDFNAPPELEGNSLVQVNWAVFLIIVVVAGGTAVGWCCDLVAPACSIDELRREAQRRLGVGRGKLLSPSGRYFPDGDITVAQAELSHGDLLSLHREPLRLASTVHAFAAILGDGTVVTWGHDAHGGSSTAVRPELKNVKQVQATGSAFAALLADGSVLAWGNPECGGDCSSVQERLVNVKRIEAGFHAFVAILDTGSVVTWGDAAFGGQCSEVYEQLQGVQQVSCTGYAFAAILDNGSVVTWGHPAHGGDSRAAQHLLKNVQQIKGTMSSFAAVLDDGSVIQWGPPAYGAKAVQVPVENVQRLEAGFHEFVAILQDASLVTWGHDPWADGITVLPFKNVQHVQVTDTAFAALLTDGTVASWGDADSGGDSDAVQEQLHDVRCLESSGGAFAALLEDGAVVTWGDRQRGGNSSSVQAQLKNTRAIYANGYAFAAIVQNGPVESVVTWGNAFYGGDSTYVQVGLGPKPPSLDEGLPGASAYHSASGGRPPVWSTIMLILSYVLLVPGLTQVLFSFNIVVNVLGHRIDVQPEKGHVACTETVTGLVHLLEKTGSRTGAVLIVLYAVVVPVVKLLLLAIGEVFRFSSSEFLVLVARLCILIVQSISKWACPDMFAYILLVHLVRLLHSDPLVLTAAKLDVGFSCFSVFCVCSTVSSLGISLPLLPTKTAVTGKPFCSAKAVQLLAGVIAAVFAIFFIAGLSIPCMSLRIDERQLYPPNGSVPYSAKPLVESLAIPDLLKSDISILSCTRWLIQEIGSGEANSLFALVMFGFCVIALPLADVLFLLLAASRLEPTAAGKSLPPSDQPCWFYSWAKVLRKLAMLDVSIMGVYVITFCMGIYKKQGIVLSTHNGVLLLIVAEVAHTLLYWLVSGAAEHAEASARKELIAYRAAAQEAGDPDADGPQDLSCCGLSKFLKLPVAMGAGPGPDERYKRAEIKVAGFVLVLVEAMAPPRVVLADLPPAERERMLSFLVANKVDFKPDISGKFSAVVKVVRPEATSPAASPSLGADKAADQINMAGWVPSASSTPSTSARTEETPGAGKGTSLTAVQSELKKRFPTFTGLLPALGQHPKTMTKAELLSFIEEVYTARYNQDLLQIQQHAEAEAVGVQIKKKLPSDLTSFPQSVVTVAGKRYGLRRMVGQVCWSVAKSVELHRAEHEGIETFARFLEESYDAIDALFYLEMRWAARQMTIPRGTWLRAWKMNQGFTPGHHFLAGAARPRTVDGQVSKTSVPPGARPQLALKKALAAVREGIDKEAPDSLKATICARVKQESGDGANPIDWDRFLFLCTQEYRKARCIASQRKERRGNQGILTAFSQLVSNTWGVSLQEAFAHFDVEGSGVISFDNFAQVVANDLAYEGAAKDLWDILDVQSKGYLEEEEWSQLGTSEQVEGSAPTEDKSLPSGWDADLGPEESQALLQEAREVAARLTNSLAERGAGEADPDEVFGWALRVVLKRHGQPCLAKFHEGRDHQAVEGEDEQRDLEAIVRKQLSLSTEELVWEALAEATGGGKDSELTSLAEVLVNEFLLVTDALMEALVSGNIENWLTTLGIEAPGTESQKEQFQALTDELQGVLATQEEGNEDSVAHVCRLTVAAPELRELCAARTTELLQDQASHRLLSTSRSPDEAQPETALETGVGVSDDTPETPNFAQVEDTVTVEELPEAQLDEEVDGAIPAAEAPFSGEEPLAEQADEAEVPGPFGAEAAEAAEAEPGSLEDLEDAF</sequence>
<comment type="caution">
    <text evidence="19">The sequence shown here is derived from an EMBL/GenBank/DDBJ whole genome shotgun (WGS) entry which is preliminary data.</text>
</comment>
<dbReference type="EC" id="2.3.1.41" evidence="3"/>
<evidence type="ECO:0000256" key="10">
    <source>
        <dbReference type="ARBA" id="ARBA00023136"/>
    </source>
</evidence>
<keyword evidence="20" id="KW-1185">Reference proteome</keyword>
<dbReference type="PROSITE" id="PS00606">
    <property type="entry name" value="KS3_1"/>
    <property type="match status" value="1"/>
</dbReference>
<evidence type="ECO:0000256" key="11">
    <source>
        <dbReference type="ARBA" id="ARBA00037576"/>
    </source>
</evidence>
<reference evidence="19 20" key="1">
    <citation type="submission" date="2016-02" db="EMBL/GenBank/DDBJ databases">
        <title>Genome analysis of coral dinoflagellate symbionts highlights evolutionary adaptations to a symbiotic lifestyle.</title>
        <authorList>
            <person name="Aranda M."/>
            <person name="Li Y."/>
            <person name="Liew Y.J."/>
            <person name="Baumgarten S."/>
            <person name="Simakov O."/>
            <person name="Wilson M."/>
            <person name="Piel J."/>
            <person name="Ashoor H."/>
            <person name="Bougouffa S."/>
            <person name="Bajic V.B."/>
            <person name="Ryu T."/>
            <person name="Ravasi T."/>
            <person name="Bayer T."/>
            <person name="Micklem G."/>
            <person name="Kim H."/>
            <person name="Bhak J."/>
            <person name="Lajeunesse T.C."/>
            <person name="Voolstra C.R."/>
        </authorList>
    </citation>
    <scope>NUCLEOTIDE SEQUENCE [LARGE SCALE GENOMIC DNA]</scope>
    <source>
        <strain evidence="19 20">CCMP2467</strain>
    </source>
</reference>
<evidence type="ECO:0000256" key="8">
    <source>
        <dbReference type="ARBA" id="ARBA00022692"/>
    </source>
</evidence>
<feature type="domain" description="Ketosynthase family 3 (KS3)" evidence="18">
    <location>
        <begin position="74"/>
        <end position="487"/>
    </location>
</feature>
<keyword evidence="6" id="KW-0997">Cell inner membrane</keyword>
<evidence type="ECO:0000256" key="1">
    <source>
        <dbReference type="ARBA" id="ARBA00004533"/>
    </source>
</evidence>
<dbReference type="PANTHER" id="PTHR11712">
    <property type="entry name" value="POLYKETIDE SYNTHASE-RELATED"/>
    <property type="match status" value="1"/>
</dbReference>
<evidence type="ECO:0000259" key="17">
    <source>
        <dbReference type="PROSITE" id="PS50222"/>
    </source>
</evidence>
<feature type="region of interest" description="Disordered" evidence="15">
    <location>
        <begin position="2484"/>
        <end position="2515"/>
    </location>
</feature>
<dbReference type="PROSITE" id="PS50222">
    <property type="entry name" value="EF_HAND_2"/>
    <property type="match status" value="1"/>
</dbReference>
<keyword evidence="7 14" id="KW-0808">Transferase</keyword>
<feature type="transmembrane region" description="Helical" evidence="16">
    <location>
        <begin position="1717"/>
        <end position="1735"/>
    </location>
</feature>
<dbReference type="InterPro" id="IPR020841">
    <property type="entry name" value="PKS_Beta-ketoAc_synthase_dom"/>
</dbReference>
<feature type="domain" description="EF-hand" evidence="17">
    <location>
        <begin position="2193"/>
        <end position="2223"/>
    </location>
</feature>
<evidence type="ECO:0000256" key="7">
    <source>
        <dbReference type="ARBA" id="ARBA00022679"/>
    </source>
</evidence>
<feature type="region of interest" description="Disordered" evidence="15">
    <location>
        <begin position="1"/>
        <end position="39"/>
    </location>
</feature>
<dbReference type="Gene3D" id="1.10.238.10">
    <property type="entry name" value="EF-hand"/>
    <property type="match status" value="1"/>
</dbReference>
<evidence type="ECO:0000256" key="9">
    <source>
        <dbReference type="ARBA" id="ARBA00022989"/>
    </source>
</evidence>
<gene>
    <name evidence="19" type="primary">fabB</name>
    <name evidence="19" type="ORF">AK812_SmicGene18976</name>
</gene>
<dbReference type="GO" id="GO:0005886">
    <property type="term" value="C:plasma membrane"/>
    <property type="evidence" value="ECO:0007669"/>
    <property type="project" value="UniProtKB-SubCell"/>
</dbReference>
<dbReference type="InterPro" id="IPR000794">
    <property type="entry name" value="Beta-ketoacyl_synthase"/>
</dbReference>
<evidence type="ECO:0000256" key="4">
    <source>
        <dbReference type="ARBA" id="ARBA00022458"/>
    </source>
</evidence>
<evidence type="ECO:0000256" key="2">
    <source>
        <dbReference type="ARBA" id="ARBA00008467"/>
    </source>
</evidence>
<keyword evidence="8 16" id="KW-0812">Transmembrane</keyword>
<dbReference type="Pfam" id="PF02801">
    <property type="entry name" value="Ketoacyl-synt_C"/>
    <property type="match status" value="1"/>
</dbReference>
<feature type="compositionally biased region" description="Acidic residues" evidence="15">
    <location>
        <begin position="2573"/>
        <end position="2589"/>
    </location>
</feature>
<dbReference type="GO" id="GO:0006633">
    <property type="term" value="P:fatty acid biosynthetic process"/>
    <property type="evidence" value="ECO:0007669"/>
    <property type="project" value="InterPro"/>
</dbReference>
<feature type="compositionally biased region" description="Low complexity" evidence="15">
    <location>
        <begin position="2563"/>
        <end position="2572"/>
    </location>
</feature>
<dbReference type="GO" id="GO:0004315">
    <property type="term" value="F:3-oxoacyl-[acyl-carrier-protein] synthase activity"/>
    <property type="evidence" value="ECO:0007669"/>
    <property type="project" value="UniProtKB-EC"/>
</dbReference>
<dbReference type="InterPro" id="IPR011992">
    <property type="entry name" value="EF-hand-dom_pair"/>
</dbReference>
<dbReference type="SMART" id="SM00054">
    <property type="entry name" value="EFh"/>
    <property type="match status" value="2"/>
</dbReference>
<dbReference type="Pfam" id="PF00109">
    <property type="entry name" value="ketoacyl-synt"/>
    <property type="match status" value="1"/>
</dbReference>
<evidence type="ECO:0000256" key="15">
    <source>
        <dbReference type="SAM" id="MobiDB-lite"/>
    </source>
</evidence>
<keyword evidence="10 16" id="KW-0472">Membrane</keyword>
<evidence type="ECO:0000313" key="19">
    <source>
        <dbReference type="EMBL" id="OLP98563.1"/>
    </source>
</evidence>
<evidence type="ECO:0000259" key="18">
    <source>
        <dbReference type="PROSITE" id="PS52004"/>
    </source>
</evidence>
<comment type="similarity">
    <text evidence="2 14">Belongs to the thiolase-like superfamily. Beta-ketoacyl-ACP synthases family.</text>
</comment>
<dbReference type="Gene3D" id="3.40.47.10">
    <property type="match status" value="2"/>
</dbReference>
<feature type="transmembrane region" description="Helical" evidence="16">
    <location>
        <begin position="1506"/>
        <end position="1527"/>
    </location>
</feature>
<dbReference type="InterPro" id="IPR018201">
    <property type="entry name" value="Ketoacyl_synth_AS"/>
</dbReference>
<feature type="transmembrane region" description="Helical" evidence="16">
    <location>
        <begin position="1547"/>
        <end position="1568"/>
    </location>
</feature>
<dbReference type="OrthoDB" id="429890at2759"/>
<feature type="region of interest" description="Disordered" evidence="15">
    <location>
        <begin position="1885"/>
        <end position="1910"/>
    </location>
</feature>
<feature type="region of interest" description="Disordered" evidence="15">
    <location>
        <begin position="2247"/>
        <end position="2276"/>
    </location>
</feature>
<feature type="transmembrane region" description="Helical" evidence="16">
    <location>
        <begin position="1685"/>
        <end position="1705"/>
    </location>
</feature>
<dbReference type="SUPFAM" id="SSF53901">
    <property type="entry name" value="Thiolase-like"/>
    <property type="match status" value="2"/>
</dbReference>
<dbReference type="PANTHER" id="PTHR11712:SF352">
    <property type="entry name" value="3-OXOACYL-[ACYL-CARRIER-PROTEIN] SYNTHASE"/>
    <property type="match status" value="1"/>
</dbReference>
<dbReference type="CDD" id="cd00834">
    <property type="entry name" value="KAS_I_II"/>
    <property type="match status" value="1"/>
</dbReference>
<dbReference type="Gene3D" id="2.130.10.30">
    <property type="entry name" value="Regulator of chromosome condensation 1/beta-lactamase-inhibitor protein II"/>
    <property type="match status" value="2"/>
</dbReference>
<dbReference type="SUPFAM" id="SSF47473">
    <property type="entry name" value="EF-hand"/>
    <property type="match status" value="1"/>
</dbReference>
<dbReference type="SUPFAM" id="SSF50985">
    <property type="entry name" value="RCC1/BLIP-II"/>
    <property type="match status" value="2"/>
</dbReference>
<organism evidence="19 20">
    <name type="scientific">Symbiodinium microadriaticum</name>
    <name type="common">Dinoflagellate</name>
    <name type="synonym">Zooxanthella microadriatica</name>
    <dbReference type="NCBI Taxonomy" id="2951"/>
    <lineage>
        <taxon>Eukaryota</taxon>
        <taxon>Sar</taxon>
        <taxon>Alveolata</taxon>
        <taxon>Dinophyceae</taxon>
        <taxon>Suessiales</taxon>
        <taxon>Symbiodiniaceae</taxon>
        <taxon>Symbiodinium</taxon>
    </lineage>
</organism>
<evidence type="ECO:0000256" key="6">
    <source>
        <dbReference type="ARBA" id="ARBA00022519"/>
    </source>
</evidence>
<evidence type="ECO:0000256" key="5">
    <source>
        <dbReference type="ARBA" id="ARBA00022475"/>
    </source>
</evidence>
<dbReference type="InterPro" id="IPR002048">
    <property type="entry name" value="EF_hand_dom"/>
</dbReference>
<comment type="function">
    <text evidence="11">Proposed to synthesize NOD factor fatty acyl chain. Involved in the synthesis of a highly unsaturated fatty acid moiety, which forms part of a lipo-oligosaccharide that is responsible for host specificity.</text>
</comment>
<dbReference type="InterPro" id="IPR014030">
    <property type="entry name" value="Ketoacyl_synth_N"/>
</dbReference>
<name>A0A1Q9DTR0_SYMMI</name>
<protein>
    <recommendedName>
        <fullName evidence="12">Nodulation protein E</fullName>
        <ecNumber evidence="3">2.3.1.41</ecNumber>
    </recommendedName>
    <alternativeName>
        <fullName evidence="13">Host-specificity of nodulation protein B</fullName>
    </alternativeName>
</protein>
<keyword evidence="4" id="KW-0536">Nodulation</keyword>
<keyword evidence="5" id="KW-1003">Cell membrane</keyword>
<evidence type="ECO:0000256" key="14">
    <source>
        <dbReference type="RuleBase" id="RU003694"/>
    </source>
</evidence>
<evidence type="ECO:0000313" key="20">
    <source>
        <dbReference type="Proteomes" id="UP000186817"/>
    </source>
</evidence>
<evidence type="ECO:0000256" key="3">
    <source>
        <dbReference type="ARBA" id="ARBA00013191"/>
    </source>
</evidence>
<dbReference type="Proteomes" id="UP000186817">
    <property type="component" value="Unassembled WGS sequence"/>
</dbReference>
<feature type="compositionally biased region" description="Acidic residues" evidence="15">
    <location>
        <begin position="2553"/>
        <end position="2562"/>
    </location>
</feature>
<feature type="compositionally biased region" description="Low complexity" evidence="15">
    <location>
        <begin position="1887"/>
        <end position="1897"/>
    </location>
</feature>
<proteinExistence type="inferred from homology"/>
<accession>A0A1Q9DTR0</accession>
<feature type="region of interest" description="Disordered" evidence="15">
    <location>
        <begin position="2530"/>
        <end position="2589"/>
    </location>
</feature>
<feature type="region of interest" description="Disordered" evidence="15">
    <location>
        <begin position="617"/>
        <end position="636"/>
    </location>
</feature>
<feature type="transmembrane region" description="Helical" evidence="16">
    <location>
        <begin position="1424"/>
        <end position="1444"/>
    </location>
</feature>
<comment type="subcellular location">
    <subcellularLocation>
        <location evidence="1">Cell inner membrane</location>
    </subcellularLocation>
</comment>
<evidence type="ECO:0000256" key="13">
    <source>
        <dbReference type="ARBA" id="ARBA00041756"/>
    </source>
</evidence>
<dbReference type="SMART" id="SM00825">
    <property type="entry name" value="PKS_KS"/>
    <property type="match status" value="1"/>
</dbReference>
<dbReference type="InterPro" id="IPR009091">
    <property type="entry name" value="RCC1/BLIP-II"/>
</dbReference>
<feature type="transmembrane region" description="Helical" evidence="16">
    <location>
        <begin position="1359"/>
        <end position="1381"/>
    </location>
</feature>
<evidence type="ECO:0000256" key="12">
    <source>
        <dbReference type="ARBA" id="ARBA00039445"/>
    </source>
</evidence>
<evidence type="ECO:0000256" key="16">
    <source>
        <dbReference type="SAM" id="Phobius"/>
    </source>
</evidence>
<dbReference type="InterPro" id="IPR016039">
    <property type="entry name" value="Thiolase-like"/>
</dbReference>
<dbReference type="GO" id="GO:0005509">
    <property type="term" value="F:calcium ion binding"/>
    <property type="evidence" value="ECO:0007669"/>
    <property type="project" value="InterPro"/>
</dbReference>
<dbReference type="InterPro" id="IPR014031">
    <property type="entry name" value="Ketoacyl_synth_C"/>
</dbReference>
<dbReference type="PROSITE" id="PS52004">
    <property type="entry name" value="KS3_2"/>
    <property type="match status" value="1"/>
</dbReference>
<keyword evidence="9 16" id="KW-1133">Transmembrane helix</keyword>
<dbReference type="EMBL" id="LSRX01000392">
    <property type="protein sequence ID" value="OLP98563.1"/>
    <property type="molecule type" value="Genomic_DNA"/>
</dbReference>